<organism evidence="2 3">
    <name type="scientific">Paralvinella palmiformis</name>
    <dbReference type="NCBI Taxonomy" id="53620"/>
    <lineage>
        <taxon>Eukaryota</taxon>
        <taxon>Metazoa</taxon>
        <taxon>Spiralia</taxon>
        <taxon>Lophotrochozoa</taxon>
        <taxon>Annelida</taxon>
        <taxon>Polychaeta</taxon>
        <taxon>Sedentaria</taxon>
        <taxon>Canalipalpata</taxon>
        <taxon>Terebellida</taxon>
        <taxon>Terebelliformia</taxon>
        <taxon>Alvinellidae</taxon>
        <taxon>Paralvinella</taxon>
    </lineage>
</organism>
<evidence type="ECO:0000313" key="3">
    <source>
        <dbReference type="Proteomes" id="UP001208570"/>
    </source>
</evidence>
<feature type="region of interest" description="Disordered" evidence="1">
    <location>
        <begin position="38"/>
        <end position="66"/>
    </location>
</feature>
<protein>
    <submittedName>
        <fullName evidence="2">Uncharacterized protein</fullName>
    </submittedName>
</protein>
<feature type="compositionally biased region" description="Polar residues" evidence="1">
    <location>
        <begin position="56"/>
        <end position="66"/>
    </location>
</feature>
<evidence type="ECO:0000313" key="2">
    <source>
        <dbReference type="EMBL" id="KAK2140233.1"/>
    </source>
</evidence>
<reference evidence="2" key="1">
    <citation type="journal article" date="2023" name="Mol. Biol. Evol.">
        <title>Third-Generation Sequencing Reveals the Adaptive Role of the Epigenome in Three Deep-Sea Polychaetes.</title>
        <authorList>
            <person name="Perez M."/>
            <person name="Aroh O."/>
            <person name="Sun Y."/>
            <person name="Lan Y."/>
            <person name="Juniper S.K."/>
            <person name="Young C.R."/>
            <person name="Angers B."/>
            <person name="Qian P.Y."/>
        </authorList>
    </citation>
    <scope>NUCLEOTIDE SEQUENCE</scope>
    <source>
        <strain evidence="2">P08H-3</strain>
    </source>
</reference>
<proteinExistence type="predicted"/>
<comment type="caution">
    <text evidence="2">The sequence shown here is derived from an EMBL/GenBank/DDBJ whole genome shotgun (WGS) entry which is preliminary data.</text>
</comment>
<dbReference type="AlphaFoldDB" id="A0AAD9ITV0"/>
<sequence>MGWMLFNDTPARNDICHLDHQKVPVVISVLAPTELDASDELQPCGSDEPLPCGSDEPQQSDSLDPQTSGLGQIKCVEWMDVDSSEVSALPCHLQKSGPDKAKAWTDQVFQLGETMPTAPRMNTRQPVHVKEELERKWARDANITKKEWGERLIWGICVLYVVGKGVCMQCSKLNV</sequence>
<dbReference type="EMBL" id="JAODUP010001427">
    <property type="protein sequence ID" value="KAK2140233.1"/>
    <property type="molecule type" value="Genomic_DNA"/>
</dbReference>
<dbReference type="Proteomes" id="UP001208570">
    <property type="component" value="Unassembled WGS sequence"/>
</dbReference>
<name>A0AAD9ITV0_9ANNE</name>
<accession>A0AAD9ITV0</accession>
<keyword evidence="3" id="KW-1185">Reference proteome</keyword>
<evidence type="ECO:0000256" key="1">
    <source>
        <dbReference type="SAM" id="MobiDB-lite"/>
    </source>
</evidence>
<gene>
    <name evidence="2" type="ORF">LSH36_1428g00009</name>
</gene>